<name>A0ABT7XTJ4_9NEIS</name>
<dbReference type="RefSeq" id="WP_289831748.1">
    <property type="nucleotide sequence ID" value="NZ_JAUEDK010000053.1"/>
</dbReference>
<dbReference type="Proteomes" id="UP001168540">
    <property type="component" value="Unassembled WGS sequence"/>
</dbReference>
<evidence type="ECO:0000313" key="3">
    <source>
        <dbReference type="Proteomes" id="UP001168540"/>
    </source>
</evidence>
<reference evidence="2" key="1">
    <citation type="submission" date="2023-06" db="EMBL/GenBank/DDBJ databases">
        <authorList>
            <person name="Zhang S."/>
        </authorList>
    </citation>
    <scope>NUCLEOTIDE SEQUENCE</scope>
    <source>
        <strain evidence="2">SG2303</strain>
    </source>
</reference>
<proteinExistence type="predicted"/>
<keyword evidence="1" id="KW-0812">Transmembrane</keyword>
<evidence type="ECO:0000313" key="2">
    <source>
        <dbReference type="EMBL" id="MDN0077116.1"/>
    </source>
</evidence>
<dbReference type="Pfam" id="PF04964">
    <property type="entry name" value="Flp_Fap"/>
    <property type="match status" value="1"/>
</dbReference>
<gene>
    <name evidence="2" type="ORF">QU481_19915</name>
</gene>
<keyword evidence="1" id="KW-0472">Membrane</keyword>
<accession>A0ABT7XTJ4</accession>
<sequence length="58" mass="6082">MKEMLKQFVRDERGVSAIEYGLIAGLIAAGLVGVLTTLGGDIKDLFSSIATALPTTTK</sequence>
<comment type="caution">
    <text evidence="2">The sequence shown here is derived from an EMBL/GenBank/DDBJ whole genome shotgun (WGS) entry which is preliminary data.</text>
</comment>
<keyword evidence="3" id="KW-1185">Reference proteome</keyword>
<dbReference type="EMBL" id="JAUEDK010000053">
    <property type="protein sequence ID" value="MDN0077116.1"/>
    <property type="molecule type" value="Genomic_DNA"/>
</dbReference>
<evidence type="ECO:0000256" key="1">
    <source>
        <dbReference type="SAM" id="Phobius"/>
    </source>
</evidence>
<keyword evidence="1" id="KW-1133">Transmembrane helix</keyword>
<protein>
    <submittedName>
        <fullName evidence="2">Flp family type IVb pilin</fullName>
    </submittedName>
</protein>
<organism evidence="2 3">
    <name type="scientific">Crenobacter oryzisoli</name>
    <dbReference type="NCBI Taxonomy" id="3056844"/>
    <lineage>
        <taxon>Bacteria</taxon>
        <taxon>Pseudomonadati</taxon>
        <taxon>Pseudomonadota</taxon>
        <taxon>Betaproteobacteria</taxon>
        <taxon>Neisseriales</taxon>
        <taxon>Neisseriaceae</taxon>
        <taxon>Crenobacter</taxon>
    </lineage>
</organism>
<dbReference type="InterPro" id="IPR007047">
    <property type="entry name" value="Flp_Fap"/>
</dbReference>
<feature type="transmembrane region" description="Helical" evidence="1">
    <location>
        <begin position="20"/>
        <end position="38"/>
    </location>
</feature>